<organism evidence="2 3">
    <name type="scientific">Pseudogulbenkiania subflava DSM 22618</name>
    <dbReference type="NCBI Taxonomy" id="1123014"/>
    <lineage>
        <taxon>Bacteria</taxon>
        <taxon>Pseudomonadati</taxon>
        <taxon>Pseudomonadota</taxon>
        <taxon>Betaproteobacteria</taxon>
        <taxon>Neisseriales</taxon>
        <taxon>Chromobacteriaceae</taxon>
        <taxon>Pseudogulbenkiania</taxon>
    </lineage>
</organism>
<reference evidence="3" key="1">
    <citation type="submission" date="2017-04" db="EMBL/GenBank/DDBJ databases">
        <authorList>
            <person name="Varghese N."/>
            <person name="Submissions S."/>
        </authorList>
    </citation>
    <scope>NUCLEOTIDE SEQUENCE [LARGE SCALE GENOMIC DNA]</scope>
    <source>
        <strain evidence="3">DSM 22618</strain>
    </source>
</reference>
<dbReference type="SMART" id="SM01321">
    <property type="entry name" value="Y1_Tnp"/>
    <property type="match status" value="1"/>
</dbReference>
<dbReference type="Gene3D" id="3.30.70.1290">
    <property type="entry name" value="Transposase IS200-like"/>
    <property type="match status" value="1"/>
</dbReference>
<feature type="domain" description="Transposase IS200-like" evidence="1">
    <location>
        <begin position="9"/>
        <end position="132"/>
    </location>
</feature>
<evidence type="ECO:0000313" key="3">
    <source>
        <dbReference type="Proteomes" id="UP000192920"/>
    </source>
</evidence>
<accession>A0A1Y6C5U7</accession>
<dbReference type="PANTHER" id="PTHR36966:SF1">
    <property type="entry name" value="REP-ASSOCIATED TYROSINE TRANSPOSASE"/>
    <property type="match status" value="1"/>
</dbReference>
<evidence type="ECO:0000313" key="2">
    <source>
        <dbReference type="EMBL" id="SMF38696.1"/>
    </source>
</evidence>
<dbReference type="Proteomes" id="UP000192920">
    <property type="component" value="Unassembled WGS sequence"/>
</dbReference>
<dbReference type="STRING" id="1123014.SAMN02745746_02920"/>
<dbReference type="InterPro" id="IPR036515">
    <property type="entry name" value="Transposase_17_sf"/>
</dbReference>
<dbReference type="AlphaFoldDB" id="A0A1Y6C5U7"/>
<dbReference type="InterPro" id="IPR002686">
    <property type="entry name" value="Transposase_17"/>
</dbReference>
<proteinExistence type="predicted"/>
<dbReference type="GO" id="GO:0006313">
    <property type="term" value="P:DNA transposition"/>
    <property type="evidence" value="ECO:0007669"/>
    <property type="project" value="InterPro"/>
</dbReference>
<name>A0A1Y6C5U7_9NEIS</name>
<sequence>MANYRRWRVPGGTYFFTVTLLERGSGLLVEQIEALREAVRRTRAERPFHIDGWVVLPDHLHCMITLPPGDDDFANRIKAIKIRFVRALPATERRNTARVRKGERGVWQRRFWEHVIRSEADYAAHLDYIHINPFKHGLVMRVADWPFSTFHRAVAEGLYPEDWAGGTLPLPEVPE</sequence>
<evidence type="ECO:0000259" key="1">
    <source>
        <dbReference type="SMART" id="SM01321"/>
    </source>
</evidence>
<dbReference type="GO" id="GO:0043565">
    <property type="term" value="F:sequence-specific DNA binding"/>
    <property type="evidence" value="ECO:0007669"/>
    <property type="project" value="TreeGrafter"/>
</dbReference>
<gene>
    <name evidence="2" type="ORF">SAMN02745746_02920</name>
</gene>
<dbReference type="GO" id="GO:0004803">
    <property type="term" value="F:transposase activity"/>
    <property type="evidence" value="ECO:0007669"/>
    <property type="project" value="InterPro"/>
</dbReference>
<keyword evidence="3" id="KW-1185">Reference proteome</keyword>
<dbReference type="RefSeq" id="WP_085277055.1">
    <property type="nucleotide sequence ID" value="NZ_FXAG01000017.1"/>
</dbReference>
<dbReference type="InterPro" id="IPR052715">
    <property type="entry name" value="RAYT_transposase"/>
</dbReference>
<dbReference type="EMBL" id="FXAG01000017">
    <property type="protein sequence ID" value="SMF38696.1"/>
    <property type="molecule type" value="Genomic_DNA"/>
</dbReference>
<dbReference type="PANTHER" id="PTHR36966">
    <property type="entry name" value="REP-ASSOCIATED TYROSINE TRANSPOSASE"/>
    <property type="match status" value="1"/>
</dbReference>
<protein>
    <submittedName>
        <fullName evidence="2">Putative transposase</fullName>
    </submittedName>
</protein>
<dbReference type="SUPFAM" id="SSF143422">
    <property type="entry name" value="Transposase IS200-like"/>
    <property type="match status" value="1"/>
</dbReference>
<dbReference type="NCBIfam" id="NF047646">
    <property type="entry name" value="REP_Tyr_transpos"/>
    <property type="match status" value="1"/>
</dbReference>